<proteinExistence type="predicted"/>
<accession>A0A2W0CBY3</accession>
<name>A0A2W0CBY3_9BACL</name>
<dbReference type="EMBL" id="PRLG01000020">
    <property type="protein sequence ID" value="PYY28169.1"/>
    <property type="molecule type" value="Genomic_DNA"/>
</dbReference>
<dbReference type="Proteomes" id="UP000247459">
    <property type="component" value="Unassembled WGS sequence"/>
</dbReference>
<evidence type="ECO:0000313" key="1">
    <source>
        <dbReference type="EMBL" id="PYY28169.1"/>
    </source>
</evidence>
<organism evidence="1 2">
    <name type="scientific">Paenibacillus illinoisensis</name>
    <dbReference type="NCBI Taxonomy" id="59845"/>
    <lineage>
        <taxon>Bacteria</taxon>
        <taxon>Bacillati</taxon>
        <taxon>Bacillota</taxon>
        <taxon>Bacilli</taxon>
        <taxon>Bacillales</taxon>
        <taxon>Paenibacillaceae</taxon>
        <taxon>Paenibacillus</taxon>
    </lineage>
</organism>
<gene>
    <name evidence="1" type="ORF">PIL02S_03315</name>
</gene>
<evidence type="ECO:0000313" key="2">
    <source>
        <dbReference type="Proteomes" id="UP000247459"/>
    </source>
</evidence>
<dbReference type="OrthoDB" id="2634984at2"/>
<dbReference type="RefSeq" id="WP_110759646.1">
    <property type="nucleotide sequence ID" value="NZ_PRLG01000020.1"/>
</dbReference>
<dbReference type="AlphaFoldDB" id="A0A2W0CBY3"/>
<sequence length="161" mass="19255">MENQQLKELFYSKEMESIRQSYYKDAYKQGKFDEAASKGHTKEVFSWDGDDYSVWKDRVWYSDKDQYHIEVEGYVGFAKLSHAIDSYEQFNVEFKKYIEQHGGLKERHTGGWKQVYRTNAIDISFEGESYWIFLDGHKSEELSDLYWYMCDVIEQLKGINV</sequence>
<reference evidence="1 2" key="1">
    <citation type="submission" date="2018-01" db="EMBL/GenBank/DDBJ databases">
        <title>Genome sequence of the PGP bacterium Paenibacillus illinoisensis E3.</title>
        <authorList>
            <person name="Rolli E."/>
            <person name="Marasco R."/>
            <person name="Bessem C."/>
            <person name="Michoud G."/>
            <person name="Gaiarsa S."/>
            <person name="Borin S."/>
            <person name="Daffonchio D."/>
        </authorList>
    </citation>
    <scope>NUCLEOTIDE SEQUENCE [LARGE SCALE GENOMIC DNA]</scope>
    <source>
        <strain evidence="1 2">E3</strain>
    </source>
</reference>
<comment type="caution">
    <text evidence="1">The sequence shown here is derived from an EMBL/GenBank/DDBJ whole genome shotgun (WGS) entry which is preliminary data.</text>
</comment>
<protein>
    <submittedName>
        <fullName evidence="1">Uncharacterized protein</fullName>
    </submittedName>
</protein>